<gene>
    <name evidence="2" type="ORF">ASPSYDRAFT_95489</name>
</gene>
<name>A0A1L9SZV6_9EURO</name>
<feature type="region of interest" description="Disordered" evidence="1">
    <location>
        <begin position="197"/>
        <end position="219"/>
    </location>
</feature>
<organism evidence="2 3">
    <name type="scientific">Aspergillus sydowii CBS 593.65</name>
    <dbReference type="NCBI Taxonomy" id="1036612"/>
    <lineage>
        <taxon>Eukaryota</taxon>
        <taxon>Fungi</taxon>
        <taxon>Dikarya</taxon>
        <taxon>Ascomycota</taxon>
        <taxon>Pezizomycotina</taxon>
        <taxon>Eurotiomycetes</taxon>
        <taxon>Eurotiomycetidae</taxon>
        <taxon>Eurotiales</taxon>
        <taxon>Aspergillaceae</taxon>
        <taxon>Aspergillus</taxon>
        <taxon>Aspergillus subgen. Nidulantes</taxon>
    </lineage>
</organism>
<sequence length="758" mass="87174">MSNLTDLPPEIFNIILSHSLSDDEDIPRLCELSLLSRKWYVALIDRIYSEWTFNGAKQPFLTLWRFLRSILRDPHLASQVRTLRVGNWGFFPDASVHGPGLQLPPDELDLIRRSIHDAGIAHLEKRIMICLRKRDRRPLMAILLTRLSNLETLFAHVPRSDPFLASVLKQAVECHESEAHPQPALQRLRGLHICQESPVDTPKQPEDSEPDSDDEESVSREALRLEYLWPTFRLRSLRELSMVGLDTDKAAFWLEDGGISHIEGLYLISNWRSICTYTDLQALIDQPKALKNFTIALNDNPFDARRNMVISNVEIWNCLQKHQQTLRTIDICRSKHMHRDENGNFGLLRAFPNLHHVRIQAEMLLGGCCGSPPAPFRLKDTLPSTLETLTLYGEEGFSIIPDMPLQLTELISGEDLFPYLTAIVLDDIAELYEDFSQELKPQYQILDRLCKDRGVDFWIKEATISIGGVLSYQEIWGKALDMQLDGEARNMAVSYKPKKLRDRQELILRSDHTTVEADEYPEEDDEADVHTCTNKNRQSEPIPFIEHTGKTAYMVFGYGILPPLFSFAIYFTHPDATPKNTDMKALEHQITPENYTIRYDVYFLPRASTGDCIAHYHDEKEARGSYKDQIKAFRATPRDEIHPLPGTTGQIPGMVNRYPMLGAYRSLLFSSPEENWRNGLLCVMFDRKDIAENDARYRMANNPPPPVLATRYPLNQTDPTYSPGENTIWETVFDLAHREQDKYLGPWRRAGNRGWTTW</sequence>
<dbReference type="VEuPathDB" id="FungiDB:ASPSYDRAFT_95489"/>
<keyword evidence="3" id="KW-1185">Reference proteome</keyword>
<dbReference type="Proteomes" id="UP000184356">
    <property type="component" value="Unassembled WGS sequence"/>
</dbReference>
<dbReference type="GeneID" id="63769194"/>
<dbReference type="STRING" id="1036612.A0A1L9SZV6"/>
<proteinExistence type="predicted"/>
<dbReference type="RefSeq" id="XP_040696493.1">
    <property type="nucleotide sequence ID" value="XM_040853121.1"/>
</dbReference>
<feature type="compositionally biased region" description="Acidic residues" evidence="1">
    <location>
        <begin position="207"/>
        <end position="216"/>
    </location>
</feature>
<dbReference type="AlphaFoldDB" id="A0A1L9SZV6"/>
<protein>
    <recommendedName>
        <fullName evidence="4">F-box domain-containing protein</fullName>
    </recommendedName>
</protein>
<accession>A0A1L9SZV6</accession>
<dbReference type="OrthoDB" id="5402033at2759"/>
<dbReference type="EMBL" id="KV878600">
    <property type="protein sequence ID" value="OJJ52687.1"/>
    <property type="molecule type" value="Genomic_DNA"/>
</dbReference>
<evidence type="ECO:0000313" key="3">
    <source>
        <dbReference type="Proteomes" id="UP000184356"/>
    </source>
</evidence>
<evidence type="ECO:0000313" key="2">
    <source>
        <dbReference type="EMBL" id="OJJ52687.1"/>
    </source>
</evidence>
<evidence type="ECO:0000256" key="1">
    <source>
        <dbReference type="SAM" id="MobiDB-lite"/>
    </source>
</evidence>
<evidence type="ECO:0008006" key="4">
    <source>
        <dbReference type="Google" id="ProtNLM"/>
    </source>
</evidence>
<reference evidence="3" key="1">
    <citation type="journal article" date="2017" name="Genome Biol.">
        <title>Comparative genomics reveals high biological diversity and specific adaptations in the industrially and medically important fungal genus Aspergillus.</title>
        <authorList>
            <person name="de Vries R.P."/>
            <person name="Riley R."/>
            <person name="Wiebenga A."/>
            <person name="Aguilar-Osorio G."/>
            <person name="Amillis S."/>
            <person name="Uchima C.A."/>
            <person name="Anderluh G."/>
            <person name="Asadollahi M."/>
            <person name="Askin M."/>
            <person name="Barry K."/>
            <person name="Battaglia E."/>
            <person name="Bayram O."/>
            <person name="Benocci T."/>
            <person name="Braus-Stromeyer S.A."/>
            <person name="Caldana C."/>
            <person name="Canovas D."/>
            <person name="Cerqueira G.C."/>
            <person name="Chen F."/>
            <person name="Chen W."/>
            <person name="Choi C."/>
            <person name="Clum A."/>
            <person name="Dos Santos R.A."/>
            <person name="Damasio A.R."/>
            <person name="Diallinas G."/>
            <person name="Emri T."/>
            <person name="Fekete E."/>
            <person name="Flipphi M."/>
            <person name="Freyberg S."/>
            <person name="Gallo A."/>
            <person name="Gournas C."/>
            <person name="Habgood R."/>
            <person name="Hainaut M."/>
            <person name="Harispe M.L."/>
            <person name="Henrissat B."/>
            <person name="Hilden K.S."/>
            <person name="Hope R."/>
            <person name="Hossain A."/>
            <person name="Karabika E."/>
            <person name="Karaffa L."/>
            <person name="Karanyi Z."/>
            <person name="Krasevec N."/>
            <person name="Kuo A."/>
            <person name="Kusch H."/>
            <person name="LaButti K."/>
            <person name="Lagendijk E.L."/>
            <person name="Lapidus A."/>
            <person name="Levasseur A."/>
            <person name="Lindquist E."/>
            <person name="Lipzen A."/>
            <person name="Logrieco A.F."/>
            <person name="MacCabe A."/>
            <person name="Maekelae M.R."/>
            <person name="Malavazi I."/>
            <person name="Melin P."/>
            <person name="Meyer V."/>
            <person name="Mielnichuk N."/>
            <person name="Miskei M."/>
            <person name="Molnar A.P."/>
            <person name="Mule G."/>
            <person name="Ngan C.Y."/>
            <person name="Orejas M."/>
            <person name="Orosz E."/>
            <person name="Ouedraogo J.P."/>
            <person name="Overkamp K.M."/>
            <person name="Park H.-S."/>
            <person name="Perrone G."/>
            <person name="Piumi F."/>
            <person name="Punt P.J."/>
            <person name="Ram A.F."/>
            <person name="Ramon A."/>
            <person name="Rauscher S."/>
            <person name="Record E."/>
            <person name="Riano-Pachon D.M."/>
            <person name="Robert V."/>
            <person name="Roehrig J."/>
            <person name="Ruller R."/>
            <person name="Salamov A."/>
            <person name="Salih N.S."/>
            <person name="Samson R.A."/>
            <person name="Sandor E."/>
            <person name="Sanguinetti M."/>
            <person name="Schuetze T."/>
            <person name="Sepcic K."/>
            <person name="Shelest E."/>
            <person name="Sherlock G."/>
            <person name="Sophianopoulou V."/>
            <person name="Squina F.M."/>
            <person name="Sun H."/>
            <person name="Susca A."/>
            <person name="Todd R.B."/>
            <person name="Tsang A."/>
            <person name="Unkles S.E."/>
            <person name="van de Wiele N."/>
            <person name="van Rossen-Uffink D."/>
            <person name="Oliveira J.V."/>
            <person name="Vesth T.C."/>
            <person name="Visser J."/>
            <person name="Yu J.-H."/>
            <person name="Zhou M."/>
            <person name="Andersen M.R."/>
            <person name="Archer D.B."/>
            <person name="Baker S.E."/>
            <person name="Benoit I."/>
            <person name="Brakhage A.A."/>
            <person name="Braus G.H."/>
            <person name="Fischer R."/>
            <person name="Frisvad J.C."/>
            <person name="Goldman G.H."/>
            <person name="Houbraken J."/>
            <person name="Oakley B."/>
            <person name="Pocsi I."/>
            <person name="Scazzocchio C."/>
            <person name="Seiboth B."/>
            <person name="vanKuyk P.A."/>
            <person name="Wortman J."/>
            <person name="Dyer P.S."/>
            <person name="Grigoriev I.V."/>
        </authorList>
    </citation>
    <scope>NUCLEOTIDE SEQUENCE [LARGE SCALE GENOMIC DNA]</scope>
    <source>
        <strain evidence="3">CBS 593.65</strain>
    </source>
</reference>